<evidence type="ECO:0000256" key="3">
    <source>
        <dbReference type="ARBA" id="ARBA00010199"/>
    </source>
</evidence>
<dbReference type="InterPro" id="IPR048279">
    <property type="entry name" value="MdtK-like"/>
</dbReference>
<feature type="transmembrane region" description="Helical" evidence="13">
    <location>
        <begin position="91"/>
        <end position="117"/>
    </location>
</feature>
<keyword evidence="11 13" id="KW-0472">Membrane</keyword>
<keyword evidence="9 13" id="KW-1133">Transmembrane helix</keyword>
<dbReference type="EMBL" id="JOTM01000014">
    <property type="protein sequence ID" value="KEK23650.1"/>
    <property type="molecule type" value="Genomic_DNA"/>
</dbReference>
<evidence type="ECO:0000256" key="10">
    <source>
        <dbReference type="ARBA" id="ARBA00023065"/>
    </source>
</evidence>
<dbReference type="NCBIfam" id="TIGR00797">
    <property type="entry name" value="matE"/>
    <property type="match status" value="1"/>
</dbReference>
<comment type="similarity">
    <text evidence="3">Belongs to the multi antimicrobial extrusion (MATE) (TC 2.A.66.1) family.</text>
</comment>
<evidence type="ECO:0000256" key="7">
    <source>
        <dbReference type="ARBA" id="ARBA00022475"/>
    </source>
</evidence>
<evidence type="ECO:0000256" key="12">
    <source>
        <dbReference type="ARBA" id="ARBA00031636"/>
    </source>
</evidence>
<accession>A0A073KAQ7</accession>
<feature type="transmembrane region" description="Helical" evidence="13">
    <location>
        <begin position="129"/>
        <end position="150"/>
    </location>
</feature>
<dbReference type="PANTHER" id="PTHR43298">
    <property type="entry name" value="MULTIDRUG RESISTANCE PROTEIN NORM-RELATED"/>
    <property type="match status" value="1"/>
</dbReference>
<evidence type="ECO:0000256" key="9">
    <source>
        <dbReference type="ARBA" id="ARBA00022989"/>
    </source>
</evidence>
<dbReference type="InterPro" id="IPR002528">
    <property type="entry name" value="MATE_fam"/>
</dbReference>
<dbReference type="Proteomes" id="UP000027778">
    <property type="component" value="Unassembled WGS sequence"/>
</dbReference>
<dbReference type="InterPro" id="IPR050222">
    <property type="entry name" value="MATE_MdtK"/>
</dbReference>
<evidence type="ECO:0000256" key="1">
    <source>
        <dbReference type="ARBA" id="ARBA00003408"/>
    </source>
</evidence>
<reference evidence="14 15" key="1">
    <citation type="submission" date="2014-06" db="EMBL/GenBank/DDBJ databases">
        <title>Draft genome sequence of Bacillus gaemokensis JCM 15801 (MCCC 1A00707).</title>
        <authorList>
            <person name="Lai Q."/>
            <person name="Liu Y."/>
            <person name="Shao Z."/>
        </authorList>
    </citation>
    <scope>NUCLEOTIDE SEQUENCE [LARGE SCALE GENOMIC DNA]</scope>
    <source>
        <strain evidence="14 15">JCM 15801</strain>
    </source>
</reference>
<comment type="function">
    <text evidence="1">Multidrug efflux pump.</text>
</comment>
<dbReference type="GO" id="GO:0042910">
    <property type="term" value="F:xenobiotic transmembrane transporter activity"/>
    <property type="evidence" value="ECO:0007669"/>
    <property type="project" value="InterPro"/>
</dbReference>
<feature type="transmembrane region" description="Helical" evidence="13">
    <location>
        <begin position="202"/>
        <end position="221"/>
    </location>
</feature>
<keyword evidence="7" id="KW-1003">Cell membrane</keyword>
<evidence type="ECO:0000256" key="4">
    <source>
        <dbReference type="ARBA" id="ARBA00020268"/>
    </source>
</evidence>
<proteinExistence type="inferred from homology"/>
<dbReference type="GO" id="GO:0015297">
    <property type="term" value="F:antiporter activity"/>
    <property type="evidence" value="ECO:0007669"/>
    <property type="project" value="UniProtKB-KW"/>
</dbReference>
<evidence type="ECO:0000256" key="2">
    <source>
        <dbReference type="ARBA" id="ARBA00004651"/>
    </source>
</evidence>
<feature type="transmembrane region" description="Helical" evidence="13">
    <location>
        <begin position="286"/>
        <end position="306"/>
    </location>
</feature>
<evidence type="ECO:0000313" key="15">
    <source>
        <dbReference type="Proteomes" id="UP000027778"/>
    </source>
</evidence>
<feature type="transmembrane region" description="Helical" evidence="13">
    <location>
        <begin position="420"/>
        <end position="440"/>
    </location>
</feature>
<evidence type="ECO:0000256" key="8">
    <source>
        <dbReference type="ARBA" id="ARBA00022692"/>
    </source>
</evidence>
<gene>
    <name evidence="14" type="ORF">BAGA_07950</name>
</gene>
<comment type="subcellular location">
    <subcellularLocation>
        <location evidence="2">Cell membrane</location>
        <topology evidence="2">Multi-pass membrane protein</topology>
    </subcellularLocation>
</comment>
<dbReference type="eggNOG" id="COG0534">
    <property type="taxonomic scope" value="Bacteria"/>
</dbReference>
<keyword evidence="6" id="KW-0050">Antiport</keyword>
<keyword evidence="10" id="KW-0406">Ion transport</keyword>
<evidence type="ECO:0000256" key="5">
    <source>
        <dbReference type="ARBA" id="ARBA00022448"/>
    </source>
</evidence>
<dbReference type="PANTHER" id="PTHR43298:SF2">
    <property type="entry name" value="FMN_FAD EXPORTER YEEO-RELATED"/>
    <property type="match status" value="1"/>
</dbReference>
<feature type="transmembrane region" description="Helical" evidence="13">
    <location>
        <begin position="359"/>
        <end position="377"/>
    </location>
</feature>
<keyword evidence="5" id="KW-0813">Transport</keyword>
<feature type="transmembrane region" description="Helical" evidence="13">
    <location>
        <begin position="389"/>
        <end position="408"/>
    </location>
</feature>
<keyword evidence="8 13" id="KW-0812">Transmembrane</keyword>
<keyword evidence="15" id="KW-1185">Reference proteome</keyword>
<evidence type="ECO:0000256" key="6">
    <source>
        <dbReference type="ARBA" id="ARBA00022449"/>
    </source>
</evidence>
<dbReference type="OrthoDB" id="9780160at2"/>
<evidence type="ECO:0000313" key="14">
    <source>
        <dbReference type="EMBL" id="KEK23650.1"/>
    </source>
</evidence>
<protein>
    <recommendedName>
        <fullName evidence="4">Probable multidrug resistance protein NorM</fullName>
    </recommendedName>
    <alternativeName>
        <fullName evidence="12">Multidrug-efflux transporter</fullName>
    </alternativeName>
</protein>
<feature type="transmembrane region" description="Helical" evidence="13">
    <location>
        <begin position="162"/>
        <end position="182"/>
    </location>
</feature>
<evidence type="ECO:0000256" key="11">
    <source>
        <dbReference type="ARBA" id="ARBA00023136"/>
    </source>
</evidence>
<feature type="transmembrane region" description="Helical" evidence="13">
    <location>
        <begin position="14"/>
        <end position="34"/>
    </location>
</feature>
<organism evidence="14 15">
    <name type="scientific">Bacillus gaemokensis</name>
    <dbReference type="NCBI Taxonomy" id="574375"/>
    <lineage>
        <taxon>Bacteria</taxon>
        <taxon>Bacillati</taxon>
        <taxon>Bacillota</taxon>
        <taxon>Bacilli</taxon>
        <taxon>Bacillales</taxon>
        <taxon>Bacillaceae</taxon>
        <taxon>Bacillus</taxon>
        <taxon>Bacillus cereus group</taxon>
    </lineage>
</organism>
<feature type="transmembrane region" description="Helical" evidence="13">
    <location>
        <begin position="54"/>
        <end position="79"/>
    </location>
</feature>
<dbReference type="Pfam" id="PF01554">
    <property type="entry name" value="MatE"/>
    <property type="match status" value="2"/>
</dbReference>
<dbReference type="RefSeq" id="WP_033675444.1">
    <property type="nucleotide sequence ID" value="NZ_JOTM01000014.1"/>
</dbReference>
<dbReference type="STRING" id="574375.AZF08_16775"/>
<feature type="transmembrane region" description="Helical" evidence="13">
    <location>
        <begin position="318"/>
        <end position="339"/>
    </location>
</feature>
<sequence length="452" mass="49451">MKETNSLSQKTKQFVLLFFPIFVTQMSLFAMSFFDTTMSGHASPTDLAGVAIGTSVWIPVSTGLTGILMATTPIIAHLVGSKQKGAVPHVVIQAVYLAISVSFIVILIGFLAVSPILKGMHLEEQVEHIASQFLSIIAIGIIPLFIYTVLRGFIDALGKTRTTMIITLLSLPINVILNYVFIFGHFGFPKLGGVGAAIASTATYWCILIITIIIICTKEPFASFGIFQKLYRISLSSWRELLKLGVPIGFAIFFETSIFAAVTLMMSNFSTTTIAAHQAAMNFASLLYMTPLSLAMAMTIAVGFEVGASRYENAKQYGFIGIGLALVFALLYSILLYFFDDQIASIYTTDAAVHDLAKEFLIFAILFQISDAIATPVQGALRGYKDVNVALIMTLIAYWVIGLPLGYILATYTSWAAKGYWIGLILGLAFGATFLLVRLFQVQRKYQSKRSR</sequence>
<feature type="transmembrane region" description="Helical" evidence="13">
    <location>
        <begin position="241"/>
        <end position="266"/>
    </location>
</feature>
<evidence type="ECO:0000256" key="13">
    <source>
        <dbReference type="SAM" id="Phobius"/>
    </source>
</evidence>
<dbReference type="CDD" id="cd13131">
    <property type="entry name" value="MATE_NorM_like"/>
    <property type="match status" value="1"/>
</dbReference>
<comment type="caution">
    <text evidence="14">The sequence shown here is derived from an EMBL/GenBank/DDBJ whole genome shotgun (WGS) entry which is preliminary data.</text>
</comment>
<dbReference type="AlphaFoldDB" id="A0A073KAQ7"/>
<name>A0A073KAQ7_9BACI</name>
<dbReference type="GO" id="GO:0006811">
    <property type="term" value="P:monoatomic ion transport"/>
    <property type="evidence" value="ECO:0007669"/>
    <property type="project" value="UniProtKB-KW"/>
</dbReference>
<dbReference type="PIRSF" id="PIRSF006603">
    <property type="entry name" value="DinF"/>
    <property type="match status" value="1"/>
</dbReference>
<dbReference type="GO" id="GO:0005886">
    <property type="term" value="C:plasma membrane"/>
    <property type="evidence" value="ECO:0007669"/>
    <property type="project" value="UniProtKB-SubCell"/>
</dbReference>